<evidence type="ECO:0000256" key="2">
    <source>
        <dbReference type="ARBA" id="ARBA00001941"/>
    </source>
</evidence>
<comment type="cofactor">
    <cofactor evidence="1">
        <name>NAD(+)</name>
        <dbReference type="ChEBI" id="CHEBI:57540"/>
    </cofactor>
</comment>
<dbReference type="PANTHER" id="PTHR43622">
    <property type="entry name" value="3-DEHYDROQUINATE SYNTHASE"/>
    <property type="match status" value="1"/>
</dbReference>
<keyword evidence="13" id="KW-0812">Transmembrane</keyword>
<comment type="similarity">
    <text evidence="10">Belongs to the sugar phosphate cyclases superfamily. DOI synthase family.</text>
</comment>
<dbReference type="SUPFAM" id="SSF56796">
    <property type="entry name" value="Dehydroquinate synthase-like"/>
    <property type="match status" value="1"/>
</dbReference>
<dbReference type="RefSeq" id="WP_098749658.1">
    <property type="nucleotide sequence ID" value="NZ_WHPN01000275.1"/>
</dbReference>
<keyword evidence="13" id="KW-1133">Transmembrane helix</keyword>
<comment type="caution">
    <text evidence="16">The sequence shown here is derived from an EMBL/GenBank/DDBJ whole genome shotgun (WGS) entry which is preliminary data.</text>
</comment>
<dbReference type="CDD" id="cd08197">
    <property type="entry name" value="DOIS"/>
    <property type="match status" value="1"/>
</dbReference>
<evidence type="ECO:0000259" key="15">
    <source>
        <dbReference type="Pfam" id="PF24621"/>
    </source>
</evidence>
<reference evidence="16 17" key="1">
    <citation type="submission" date="2019-10" db="EMBL/GenBank/DDBJ databases">
        <title>Streptomyces tenebrisbrunneis sp.nov., an endogenous actinomycete isolated from of Lycium ruthenicum.</title>
        <authorList>
            <person name="Ma L."/>
        </authorList>
    </citation>
    <scope>NUCLEOTIDE SEQUENCE [LARGE SCALE GENOMIC DNA]</scope>
    <source>
        <strain evidence="16 17">TRM 66187</strain>
    </source>
</reference>
<organism evidence="16 17">
    <name type="scientific">Streptomyces lycii</name>
    <dbReference type="NCBI Taxonomy" id="2654337"/>
    <lineage>
        <taxon>Bacteria</taxon>
        <taxon>Bacillati</taxon>
        <taxon>Actinomycetota</taxon>
        <taxon>Actinomycetes</taxon>
        <taxon>Kitasatosporales</taxon>
        <taxon>Streptomycetaceae</taxon>
        <taxon>Streptomyces</taxon>
    </lineage>
</organism>
<evidence type="ECO:0000313" key="16">
    <source>
        <dbReference type="EMBL" id="KAF4408406.1"/>
    </source>
</evidence>
<evidence type="ECO:0000256" key="4">
    <source>
        <dbReference type="ARBA" id="ARBA00023027"/>
    </source>
</evidence>
<dbReference type="EC" id="4.2.3.124" evidence="11"/>
<dbReference type="Proteomes" id="UP000621266">
    <property type="component" value="Unassembled WGS sequence"/>
</dbReference>
<keyword evidence="17" id="KW-1185">Reference proteome</keyword>
<dbReference type="InterPro" id="IPR030963">
    <property type="entry name" value="DHQ_synth_fam"/>
</dbReference>
<sequence length="388" mass="41578">MTTSARSTAGLDRTVRFGDVSYDFHVRHGHGAWHDMGQRFARLDADRFVVVADTGVPAGLVAETEAHLSALAPVHLLPVQAAETEKNLVALDRIAERALRGGITRRSVVVALGGGLVGNLAGLLAALVFRGVRLVHMPTTLLAMSDSVLSLKQAVNSRCGKNHLGTFHAPALVWNHLDFLKSLPADEIRSALCELVKNVLGIVPERFDETARLLRPDARYTPDALISFIELCLDAKTSVMREDATEKQQALVLEYGHTVGHAAELLSEGRLRHGYAIGLGMLAAARVSGELGLLDRSDEAAHHVLLTRNGAPTTLPDGLDPDALLGIVRLDNKRGYVAARPGSCDLILLEGLGRPHRPGGGMITQVDEDVLRTGIESVLAARPALVRA</sequence>
<comment type="function">
    <text evidence="8">Catalyzes the intramolecular carbocycle formation from D-glucose-6-phosphate to 2-deoxy-scyllo-inosose (DOI).</text>
</comment>
<dbReference type="Gene3D" id="3.40.50.1970">
    <property type="match status" value="1"/>
</dbReference>
<keyword evidence="4" id="KW-0520">NAD</keyword>
<evidence type="ECO:0000256" key="13">
    <source>
        <dbReference type="SAM" id="Phobius"/>
    </source>
</evidence>
<dbReference type="InterPro" id="IPR030960">
    <property type="entry name" value="DHQS/DOIS_N"/>
</dbReference>
<evidence type="ECO:0000256" key="7">
    <source>
        <dbReference type="ARBA" id="ARBA00035757"/>
    </source>
</evidence>
<accession>A0ABQ7FHB4</accession>
<evidence type="ECO:0000256" key="10">
    <source>
        <dbReference type="ARBA" id="ARBA00038469"/>
    </source>
</evidence>
<dbReference type="InterPro" id="IPR056179">
    <property type="entry name" value="DHQS_C"/>
</dbReference>
<feature type="domain" description="3-dehydroquinate synthase C-terminal" evidence="15">
    <location>
        <begin position="194"/>
        <end position="333"/>
    </location>
</feature>
<evidence type="ECO:0000256" key="11">
    <source>
        <dbReference type="ARBA" id="ARBA00039146"/>
    </source>
</evidence>
<comment type="catalytic activity">
    <reaction evidence="7">
        <text>D-glucose 6-phosphate = 2-deoxy-L-scyllo-inosose + phosphate</text>
        <dbReference type="Rhea" id="RHEA:33071"/>
        <dbReference type="ChEBI" id="CHEBI:43474"/>
        <dbReference type="ChEBI" id="CHEBI:61548"/>
        <dbReference type="ChEBI" id="CHEBI:64796"/>
        <dbReference type="EC" id="4.2.3.124"/>
    </reaction>
</comment>
<keyword evidence="3" id="KW-0479">Metal-binding</keyword>
<name>A0ABQ7FHB4_9ACTN</name>
<dbReference type="EMBL" id="WHPN01000275">
    <property type="protein sequence ID" value="KAF4408406.1"/>
    <property type="molecule type" value="Genomic_DNA"/>
</dbReference>
<keyword evidence="5" id="KW-0456">Lyase</keyword>
<protein>
    <recommendedName>
        <fullName evidence="12">2-deoxy-scyllo-inosose synthase</fullName>
        <ecNumber evidence="11">4.2.3.124</ecNumber>
    </recommendedName>
</protein>
<evidence type="ECO:0000313" key="17">
    <source>
        <dbReference type="Proteomes" id="UP000621266"/>
    </source>
</evidence>
<evidence type="ECO:0000256" key="8">
    <source>
        <dbReference type="ARBA" id="ARBA00037594"/>
    </source>
</evidence>
<dbReference type="PIRSF" id="PIRSF001455">
    <property type="entry name" value="DHQ_synth"/>
    <property type="match status" value="1"/>
</dbReference>
<keyword evidence="6" id="KW-0170">Cobalt</keyword>
<gene>
    <name evidence="16" type="ORF">GCU69_14540</name>
</gene>
<dbReference type="InterPro" id="IPR050071">
    <property type="entry name" value="Dehydroquinate_synthase"/>
</dbReference>
<keyword evidence="13" id="KW-0472">Membrane</keyword>
<evidence type="ECO:0000256" key="5">
    <source>
        <dbReference type="ARBA" id="ARBA00023239"/>
    </source>
</evidence>
<evidence type="ECO:0000259" key="14">
    <source>
        <dbReference type="Pfam" id="PF01761"/>
    </source>
</evidence>
<comment type="pathway">
    <text evidence="9">Metabolic intermediate biosynthesis; 2-deoxystreptamine biosynthesis; 2-deoxystreptamine from D-glucose 6-phosphate: step 1/4.</text>
</comment>
<evidence type="ECO:0000256" key="12">
    <source>
        <dbReference type="ARBA" id="ARBA00040375"/>
    </source>
</evidence>
<dbReference type="Pfam" id="PF01761">
    <property type="entry name" value="DHQ_synthase"/>
    <property type="match status" value="1"/>
</dbReference>
<feature type="domain" description="3-dehydroquinate synthase N-terminal" evidence="14">
    <location>
        <begin position="78"/>
        <end position="189"/>
    </location>
</feature>
<evidence type="ECO:0000256" key="6">
    <source>
        <dbReference type="ARBA" id="ARBA00023285"/>
    </source>
</evidence>
<dbReference type="PANTHER" id="PTHR43622:SF1">
    <property type="entry name" value="3-DEHYDROQUINATE SYNTHASE"/>
    <property type="match status" value="1"/>
</dbReference>
<evidence type="ECO:0000256" key="3">
    <source>
        <dbReference type="ARBA" id="ARBA00022723"/>
    </source>
</evidence>
<proteinExistence type="inferred from homology"/>
<evidence type="ECO:0000256" key="9">
    <source>
        <dbReference type="ARBA" id="ARBA00037923"/>
    </source>
</evidence>
<feature type="transmembrane region" description="Helical" evidence="13">
    <location>
        <begin position="107"/>
        <end position="129"/>
    </location>
</feature>
<comment type="cofactor">
    <cofactor evidence="2">
        <name>Co(2+)</name>
        <dbReference type="ChEBI" id="CHEBI:48828"/>
    </cofactor>
</comment>
<dbReference type="Pfam" id="PF24621">
    <property type="entry name" value="DHQS_C"/>
    <property type="match status" value="1"/>
</dbReference>
<evidence type="ECO:0000256" key="1">
    <source>
        <dbReference type="ARBA" id="ARBA00001911"/>
    </source>
</evidence>
<dbReference type="Gene3D" id="1.20.1090.10">
    <property type="entry name" value="Dehydroquinate synthase-like - alpha domain"/>
    <property type="match status" value="1"/>
</dbReference>